<dbReference type="AlphaFoldDB" id="A0AA38RNQ0"/>
<feature type="chain" id="PRO_5041355193" evidence="3">
    <location>
        <begin position="20"/>
        <end position="713"/>
    </location>
</feature>
<keyword evidence="5" id="KW-1185">Reference proteome</keyword>
<evidence type="ECO:0000313" key="4">
    <source>
        <dbReference type="EMBL" id="KAJ9151641.1"/>
    </source>
</evidence>
<feature type="transmembrane region" description="Helical" evidence="2">
    <location>
        <begin position="307"/>
        <end position="332"/>
    </location>
</feature>
<keyword evidence="2" id="KW-1133">Transmembrane helix</keyword>
<evidence type="ECO:0000256" key="1">
    <source>
        <dbReference type="SAM" id="MobiDB-lite"/>
    </source>
</evidence>
<feature type="compositionally biased region" description="Low complexity" evidence="1">
    <location>
        <begin position="382"/>
        <end position="392"/>
    </location>
</feature>
<evidence type="ECO:0000256" key="2">
    <source>
        <dbReference type="SAM" id="Phobius"/>
    </source>
</evidence>
<proteinExistence type="predicted"/>
<keyword evidence="3" id="KW-0732">Signal</keyword>
<feature type="compositionally biased region" description="Low complexity" evidence="1">
    <location>
        <begin position="453"/>
        <end position="473"/>
    </location>
</feature>
<feature type="signal peptide" evidence="3">
    <location>
        <begin position="1"/>
        <end position="19"/>
    </location>
</feature>
<accession>A0AA38RNQ0</accession>
<feature type="region of interest" description="Disordered" evidence="1">
    <location>
        <begin position="412"/>
        <end position="480"/>
    </location>
</feature>
<protein>
    <submittedName>
        <fullName evidence="4">Uncharacterized protein</fullName>
    </submittedName>
</protein>
<sequence>MSATALVGLAPTILGPLTTVFTPPPACTVAVGQVDGGGGLLGLGGLLGGGSAGNFAFLGQGCSGGQPADAASCWPAPTGGAPQPPEDIGRWGVYSPGIECPAGYATACQATAGGASGWPLQFSLTAGETAVGCCPSGYGCANIGGQTCTMVASSTVVQTATCDGNKVAAPETTSAAAFSLYAPMIQLNFQSTDLPAASSGAGVVPVPVPAPTAGTFTTRTTTTVMAGSPSPTSSTTSQSQTSSSGPSSSPTNPSNTQQPQPTTSEQLQTASVSSTPSPSSTLPPAADLQSPSSPTSSSSPSSGFPRMAAVGIGVGGGVAALLIGGSALLYCLRRRRSRREEESLDRLYGLGKLDSITGSSRSDEFPGFYRGQMPTRGGGGTTRPSSQGQQRLCLRRRPRRVYIQIQVKTQVQVLRSRSRNTSRTRRRGRSRPTSTSHDTPNPPNRRRSRSARARSWLRGASSSSSSPSRGQSATTTTRLGHRASERSILFYEHARRQLSVEFAADDVLRGTWTGAEALYFRVNVFIGRGKRDYFDKMWVKLSVRSSGGDGDVEVAVPASVVKYYPERVLGPSTEESREDARTVEVGVQVGAPQPVPLNGHVSMGRSGKGSMAVQHRCRLDVTPYRGSTGVKAHLWKQRTECVMPSRVQLQFVVVYHRRAGLDIKGKLDLGGTDGADGLWKRVNTRGWELETRDFSEWTEDDWKSRGDNRLLEE</sequence>
<feature type="compositionally biased region" description="Low complexity" evidence="1">
    <location>
        <begin position="214"/>
        <end position="302"/>
    </location>
</feature>
<keyword evidence="2" id="KW-0812">Transmembrane</keyword>
<organism evidence="4 5">
    <name type="scientific">Coniochaeta hoffmannii</name>
    <dbReference type="NCBI Taxonomy" id="91930"/>
    <lineage>
        <taxon>Eukaryota</taxon>
        <taxon>Fungi</taxon>
        <taxon>Dikarya</taxon>
        <taxon>Ascomycota</taxon>
        <taxon>Pezizomycotina</taxon>
        <taxon>Sordariomycetes</taxon>
        <taxon>Sordariomycetidae</taxon>
        <taxon>Coniochaetales</taxon>
        <taxon>Coniochaetaceae</taxon>
        <taxon>Coniochaeta</taxon>
    </lineage>
</organism>
<feature type="compositionally biased region" description="Basic residues" evidence="1">
    <location>
        <begin position="416"/>
        <end position="430"/>
    </location>
</feature>
<evidence type="ECO:0000256" key="3">
    <source>
        <dbReference type="SAM" id="SignalP"/>
    </source>
</evidence>
<gene>
    <name evidence="4" type="ORF">NKR19_g4777</name>
</gene>
<dbReference type="EMBL" id="JANBVN010000061">
    <property type="protein sequence ID" value="KAJ9151641.1"/>
    <property type="molecule type" value="Genomic_DNA"/>
</dbReference>
<name>A0AA38RNQ0_9PEZI</name>
<comment type="caution">
    <text evidence="4">The sequence shown here is derived from an EMBL/GenBank/DDBJ whole genome shotgun (WGS) entry which is preliminary data.</text>
</comment>
<dbReference type="Proteomes" id="UP001174691">
    <property type="component" value="Unassembled WGS sequence"/>
</dbReference>
<reference evidence="4" key="1">
    <citation type="submission" date="2022-07" db="EMBL/GenBank/DDBJ databases">
        <title>Fungi with potential for degradation of polypropylene.</title>
        <authorList>
            <person name="Gostincar C."/>
        </authorList>
    </citation>
    <scope>NUCLEOTIDE SEQUENCE</scope>
    <source>
        <strain evidence="4">EXF-13287</strain>
    </source>
</reference>
<keyword evidence="2" id="KW-0472">Membrane</keyword>
<evidence type="ECO:0000313" key="5">
    <source>
        <dbReference type="Proteomes" id="UP001174691"/>
    </source>
</evidence>
<feature type="region of interest" description="Disordered" evidence="1">
    <location>
        <begin position="359"/>
        <end position="395"/>
    </location>
</feature>
<feature type="region of interest" description="Disordered" evidence="1">
    <location>
        <begin position="214"/>
        <end position="303"/>
    </location>
</feature>